<dbReference type="PANTHER" id="PTHR11409:SF42">
    <property type="entry name" value="ADENOSINE DEAMINASE-LIKE PROTEIN"/>
    <property type="match status" value="1"/>
</dbReference>
<keyword evidence="8" id="KW-0546">Nucleotide metabolism</keyword>
<keyword evidence="4" id="KW-0479">Metal-binding</keyword>
<comment type="cofactor">
    <cofactor evidence="1">
        <name>Zn(2+)</name>
        <dbReference type="ChEBI" id="CHEBI:29105"/>
    </cofactor>
</comment>
<dbReference type="InterPro" id="IPR001365">
    <property type="entry name" value="A_deaminase_dom"/>
</dbReference>
<evidence type="ECO:0000256" key="6">
    <source>
        <dbReference type="ARBA" id="ARBA00022801"/>
    </source>
</evidence>
<evidence type="ECO:0000256" key="4">
    <source>
        <dbReference type="ARBA" id="ARBA00022723"/>
    </source>
</evidence>
<evidence type="ECO:0000313" key="11">
    <source>
        <dbReference type="EMBL" id="KAL3790056.1"/>
    </source>
</evidence>
<organism evidence="11 12">
    <name type="scientific">Cyclotella atomus</name>
    <dbReference type="NCBI Taxonomy" id="382360"/>
    <lineage>
        <taxon>Eukaryota</taxon>
        <taxon>Sar</taxon>
        <taxon>Stramenopiles</taxon>
        <taxon>Ochrophyta</taxon>
        <taxon>Bacillariophyta</taxon>
        <taxon>Coscinodiscophyceae</taxon>
        <taxon>Thalassiosirophycidae</taxon>
        <taxon>Stephanodiscales</taxon>
        <taxon>Stephanodiscaceae</taxon>
        <taxon>Cyclotella</taxon>
    </lineage>
</organism>
<comment type="catalytic activity">
    <reaction evidence="9">
        <text>N(6)-methyl-AMP + H2O + H(+) = IMP + methylamine</text>
        <dbReference type="Rhea" id="RHEA:16001"/>
        <dbReference type="ChEBI" id="CHEBI:15377"/>
        <dbReference type="ChEBI" id="CHEBI:15378"/>
        <dbReference type="ChEBI" id="CHEBI:58053"/>
        <dbReference type="ChEBI" id="CHEBI:59338"/>
        <dbReference type="ChEBI" id="CHEBI:144842"/>
    </reaction>
    <physiologicalReaction direction="left-to-right" evidence="9">
        <dbReference type="Rhea" id="RHEA:16002"/>
    </physiologicalReaction>
</comment>
<comment type="pathway">
    <text evidence="2">Purine metabolism; purine nucleoside salvage.</text>
</comment>
<keyword evidence="12" id="KW-1185">Reference proteome</keyword>
<dbReference type="GO" id="GO:0009117">
    <property type="term" value="P:nucleotide metabolic process"/>
    <property type="evidence" value="ECO:0007669"/>
    <property type="project" value="UniProtKB-KW"/>
</dbReference>
<evidence type="ECO:0000256" key="3">
    <source>
        <dbReference type="ARBA" id="ARBA00006676"/>
    </source>
</evidence>
<accession>A0ABD3PS26</accession>
<dbReference type="EMBL" id="JALLPJ020000511">
    <property type="protein sequence ID" value="KAL3790056.1"/>
    <property type="molecule type" value="Genomic_DNA"/>
</dbReference>
<gene>
    <name evidence="11" type="ORF">ACHAWO_004813</name>
</gene>
<keyword evidence="6" id="KW-0378">Hydrolase</keyword>
<evidence type="ECO:0000259" key="10">
    <source>
        <dbReference type="Pfam" id="PF00962"/>
    </source>
</evidence>
<dbReference type="SUPFAM" id="SSF51556">
    <property type="entry name" value="Metallo-dependent hydrolases"/>
    <property type="match status" value="1"/>
</dbReference>
<dbReference type="GO" id="GO:0016787">
    <property type="term" value="F:hydrolase activity"/>
    <property type="evidence" value="ECO:0007669"/>
    <property type="project" value="UniProtKB-KW"/>
</dbReference>
<keyword evidence="7" id="KW-0862">Zinc</keyword>
<dbReference type="Proteomes" id="UP001530400">
    <property type="component" value="Unassembled WGS sequence"/>
</dbReference>
<keyword evidence="5" id="KW-0660">Purine salvage</keyword>
<evidence type="ECO:0000256" key="1">
    <source>
        <dbReference type="ARBA" id="ARBA00001947"/>
    </source>
</evidence>
<dbReference type="AlphaFoldDB" id="A0ABD3PS26"/>
<reference evidence="11 12" key="1">
    <citation type="submission" date="2024-10" db="EMBL/GenBank/DDBJ databases">
        <title>Updated reference genomes for cyclostephanoid diatoms.</title>
        <authorList>
            <person name="Roberts W.R."/>
            <person name="Alverson A.J."/>
        </authorList>
    </citation>
    <scope>NUCLEOTIDE SEQUENCE [LARGE SCALE GENOMIC DNA]</scope>
    <source>
        <strain evidence="11 12">AJA010-31</strain>
    </source>
</reference>
<comment type="similarity">
    <text evidence="3">Belongs to the metallo-dependent hydrolases superfamily. Adenosine and AMP deaminases family.</text>
</comment>
<evidence type="ECO:0000256" key="8">
    <source>
        <dbReference type="ARBA" id="ARBA00023080"/>
    </source>
</evidence>
<evidence type="ECO:0000256" key="2">
    <source>
        <dbReference type="ARBA" id="ARBA00005058"/>
    </source>
</evidence>
<dbReference type="GO" id="GO:0006166">
    <property type="term" value="P:purine ribonucleoside salvage"/>
    <property type="evidence" value="ECO:0007669"/>
    <property type="project" value="UniProtKB-KW"/>
</dbReference>
<evidence type="ECO:0000256" key="9">
    <source>
        <dbReference type="ARBA" id="ARBA00048787"/>
    </source>
</evidence>
<evidence type="ECO:0000256" key="7">
    <source>
        <dbReference type="ARBA" id="ARBA00022833"/>
    </source>
</evidence>
<sequence>MESLHRFCKHLPKIELHAHLNGSIRESTLVELARERSVSLPAKLLQHEAEHHDADRDALFFNTKPRSLEECFEIFSYIPKCVDDVAALKRITREVLEDFANDNVVYLELRTGPKVLLMDHCAPEMGSCSKKQYLQTILSIMSLFENQEKDRHNHDMSSSTEKLVRLPMTPRLIVSVDRSGTVEQAQENINLAIQMVALYPDHVVGVELGGNPTRNDFRRFEPLFQKARDHGLLISIHCGEVPSATDEFDTSDTTLKKAYEEASAVLQFRPDRLGHALLLPNDLMNKLMQQPIPIECCPTSNVMTLELALHHGGNLIGGLKMHPQLQKWIERKYPFSINTDDSGIFCTNLTKEYLLVAKVFGLHENDLADIAIRAVDHIFDKPKRDALIDLMANRIEKLKNQS</sequence>
<evidence type="ECO:0000256" key="5">
    <source>
        <dbReference type="ARBA" id="ARBA00022726"/>
    </source>
</evidence>
<feature type="domain" description="Adenosine deaminase" evidence="10">
    <location>
        <begin position="12"/>
        <end position="391"/>
    </location>
</feature>
<dbReference type="GO" id="GO:0046872">
    <property type="term" value="F:metal ion binding"/>
    <property type="evidence" value="ECO:0007669"/>
    <property type="project" value="UniProtKB-KW"/>
</dbReference>
<protein>
    <recommendedName>
        <fullName evidence="10">Adenosine deaminase domain-containing protein</fullName>
    </recommendedName>
</protein>
<evidence type="ECO:0000313" key="12">
    <source>
        <dbReference type="Proteomes" id="UP001530400"/>
    </source>
</evidence>
<dbReference type="InterPro" id="IPR032466">
    <property type="entry name" value="Metal_Hydrolase"/>
</dbReference>
<dbReference type="Gene3D" id="3.20.20.140">
    <property type="entry name" value="Metal-dependent hydrolases"/>
    <property type="match status" value="1"/>
</dbReference>
<dbReference type="PANTHER" id="PTHR11409">
    <property type="entry name" value="ADENOSINE DEAMINASE"/>
    <property type="match status" value="1"/>
</dbReference>
<comment type="caution">
    <text evidence="11">The sequence shown here is derived from an EMBL/GenBank/DDBJ whole genome shotgun (WGS) entry which is preliminary data.</text>
</comment>
<name>A0ABD3PS26_9STRA</name>
<proteinExistence type="inferred from homology"/>
<dbReference type="Pfam" id="PF00962">
    <property type="entry name" value="A_deaminase"/>
    <property type="match status" value="1"/>
</dbReference>
<dbReference type="InterPro" id="IPR006330">
    <property type="entry name" value="Ado/ade_deaminase"/>
</dbReference>